<protein>
    <submittedName>
        <fullName evidence="5">GntR family transcriptional regulator</fullName>
    </submittedName>
</protein>
<evidence type="ECO:0000259" key="4">
    <source>
        <dbReference type="Pfam" id="PF13377"/>
    </source>
</evidence>
<dbReference type="CDD" id="cd06267">
    <property type="entry name" value="PBP1_LacI_sugar_binding-like"/>
    <property type="match status" value="1"/>
</dbReference>
<dbReference type="PANTHER" id="PTHR30146">
    <property type="entry name" value="LACI-RELATED TRANSCRIPTIONAL REPRESSOR"/>
    <property type="match status" value="1"/>
</dbReference>
<dbReference type="InterPro" id="IPR028082">
    <property type="entry name" value="Peripla_BP_I"/>
</dbReference>
<dbReference type="SUPFAM" id="SSF53822">
    <property type="entry name" value="Periplasmic binding protein-like I"/>
    <property type="match status" value="1"/>
</dbReference>
<dbReference type="Gene3D" id="3.40.50.2300">
    <property type="match status" value="2"/>
</dbReference>
<dbReference type="Proteomes" id="UP000435649">
    <property type="component" value="Unassembled WGS sequence"/>
</dbReference>
<comment type="caution">
    <text evidence="5">The sequence shown here is derived from an EMBL/GenBank/DDBJ whole genome shotgun (WGS) entry which is preliminary data.</text>
</comment>
<dbReference type="InterPro" id="IPR036388">
    <property type="entry name" value="WH-like_DNA-bd_sf"/>
</dbReference>
<dbReference type="GO" id="GO:0003700">
    <property type="term" value="F:DNA-binding transcription factor activity"/>
    <property type="evidence" value="ECO:0007669"/>
    <property type="project" value="TreeGrafter"/>
</dbReference>
<evidence type="ECO:0000313" key="6">
    <source>
        <dbReference type="Proteomes" id="UP000435649"/>
    </source>
</evidence>
<evidence type="ECO:0000256" key="2">
    <source>
        <dbReference type="ARBA" id="ARBA00023125"/>
    </source>
</evidence>
<dbReference type="SUPFAM" id="SSF46785">
    <property type="entry name" value="Winged helix' DNA-binding domain"/>
    <property type="match status" value="1"/>
</dbReference>
<reference evidence="5 6" key="1">
    <citation type="submission" date="2019-08" db="EMBL/GenBank/DDBJ databases">
        <title>In-depth cultivation of the pig gut microbiome towards novel bacterial diversity and tailored functional studies.</title>
        <authorList>
            <person name="Wylensek D."/>
            <person name="Hitch T.C.A."/>
            <person name="Clavel T."/>
        </authorList>
    </citation>
    <scope>NUCLEOTIDE SEQUENCE [LARGE SCALE GENOMIC DNA]</scope>
    <source>
        <strain evidence="5 6">BBE-744-WT-12</strain>
    </source>
</reference>
<evidence type="ECO:0000256" key="3">
    <source>
        <dbReference type="ARBA" id="ARBA00023163"/>
    </source>
</evidence>
<dbReference type="PANTHER" id="PTHR30146:SF154">
    <property type="entry name" value="TRANSCRIPTION REGULATOR, MEMBER OF GALR FAMILY"/>
    <property type="match status" value="1"/>
</dbReference>
<evidence type="ECO:0000256" key="1">
    <source>
        <dbReference type="ARBA" id="ARBA00023015"/>
    </source>
</evidence>
<keyword evidence="2" id="KW-0238">DNA-binding</keyword>
<keyword evidence="6" id="KW-1185">Reference proteome</keyword>
<gene>
    <name evidence="5" type="ORF">FYJ85_18900</name>
</gene>
<evidence type="ECO:0000313" key="5">
    <source>
        <dbReference type="EMBL" id="MST99107.1"/>
    </source>
</evidence>
<dbReference type="InterPro" id="IPR036390">
    <property type="entry name" value="WH_DNA-bd_sf"/>
</dbReference>
<dbReference type="Pfam" id="PF13377">
    <property type="entry name" value="Peripla_BP_3"/>
    <property type="match status" value="1"/>
</dbReference>
<name>A0A844G5M9_9BACT</name>
<proteinExistence type="predicted"/>
<sequence length="375" mass="41014">MNTYTRLFLESHSMSAQKSQAIVRRIADEIRRGEHGDTGSAFMTVREICDEFGVSLVTAQRIVNQLKTAGLLSRSGKRLNIAARQFTPSGPRRAGVLVTNIDNPFFSRLLNAVELAGRRRDIEIISAGSNYDPDHEARQLEMLAGSGADGFLICPAHDSKSAPVLNALKLPFVLVGRRVAGVDADVVMVNDFEAGRMAAAHLFEQGCRDFIYLGISHFLDDMRGRGFSFELHERGIALGPERCVWVNLAGDDNTLPGRVRELCGGRRTGVFCYHDLLALRMLRAARLCGLEIPREVSIVGVDDLPAAAEAFPSLSSISYPIQQIAENALEMLLRRSERSFAGAGAVNYLDPSLVIRESSHEIPGGPAVSQGRRII</sequence>
<accession>A0A844G5M9</accession>
<keyword evidence="3" id="KW-0804">Transcription</keyword>
<dbReference type="Gene3D" id="1.10.10.10">
    <property type="entry name" value="Winged helix-like DNA-binding domain superfamily/Winged helix DNA-binding domain"/>
    <property type="match status" value="1"/>
</dbReference>
<keyword evidence="1" id="KW-0805">Transcription regulation</keyword>
<dbReference type="EMBL" id="VUNS01000029">
    <property type="protein sequence ID" value="MST99107.1"/>
    <property type="molecule type" value="Genomic_DNA"/>
</dbReference>
<organism evidence="5 6">
    <name type="scientific">Victivallis lenta</name>
    <dbReference type="NCBI Taxonomy" id="2606640"/>
    <lineage>
        <taxon>Bacteria</taxon>
        <taxon>Pseudomonadati</taxon>
        <taxon>Lentisphaerota</taxon>
        <taxon>Lentisphaeria</taxon>
        <taxon>Victivallales</taxon>
        <taxon>Victivallaceae</taxon>
        <taxon>Victivallis</taxon>
    </lineage>
</organism>
<dbReference type="AlphaFoldDB" id="A0A844G5M9"/>
<dbReference type="InterPro" id="IPR046335">
    <property type="entry name" value="LacI/GalR-like_sensor"/>
</dbReference>
<dbReference type="GO" id="GO:0000976">
    <property type="term" value="F:transcription cis-regulatory region binding"/>
    <property type="evidence" value="ECO:0007669"/>
    <property type="project" value="TreeGrafter"/>
</dbReference>
<feature type="domain" description="Transcriptional regulator LacI/GalR-like sensor" evidence="4">
    <location>
        <begin position="199"/>
        <end position="359"/>
    </location>
</feature>